<dbReference type="PANTHER" id="PTHR46847:SF1">
    <property type="entry name" value="D-ALLOSE-BINDING PERIPLASMIC PROTEIN-RELATED"/>
    <property type="match status" value="1"/>
</dbReference>
<feature type="signal peptide" evidence="4">
    <location>
        <begin position="1"/>
        <end position="23"/>
    </location>
</feature>
<evidence type="ECO:0000256" key="2">
    <source>
        <dbReference type="ARBA" id="ARBA00007639"/>
    </source>
</evidence>
<name>A0A315ZW85_9FIRM</name>
<dbReference type="SUPFAM" id="SSF53822">
    <property type="entry name" value="Periplasmic binding protein-like I"/>
    <property type="match status" value="1"/>
</dbReference>
<dbReference type="PANTHER" id="PTHR46847">
    <property type="entry name" value="D-ALLOSE-BINDING PERIPLASMIC PROTEIN-RELATED"/>
    <property type="match status" value="1"/>
</dbReference>
<evidence type="ECO:0000256" key="3">
    <source>
        <dbReference type="ARBA" id="ARBA00022729"/>
    </source>
</evidence>
<dbReference type="Pfam" id="PF13407">
    <property type="entry name" value="Peripla_BP_4"/>
    <property type="match status" value="1"/>
</dbReference>
<dbReference type="EMBL" id="UHJJ01000009">
    <property type="protein sequence ID" value="SUQ14954.1"/>
    <property type="molecule type" value="Genomic_DNA"/>
</dbReference>
<sequence length="323" mass="34312">MKKRLLGFILAAIMCLGMSGCDSEETTETAQNNDSAVTDPSDVEVAVIFKSLSAEYWKTMKAGAEAAASDLGISVTVLGPSDESEIAQQVTMIEEQIAANVSAIVVAPCEENAVIGALEPYVNQLPVLMVDTDAALEGKKAFIGTGNKNAAKLGGEYAAELLGEGKKAVLIGGQQGEMTSTQRLEGFREGLEEGGIEILEEQYGKNTADQAVAVMEDLITKYPGEIDVVLCQNDDMAIGCQTAIEQSGENIKIIGFNGDEACVQLILEDKIEATVAQQPYLMGYQAVEQAFKAATGETIEEHQEVAANLINKDNGEAYLKGEQ</sequence>
<dbReference type="PROSITE" id="PS51257">
    <property type="entry name" value="PROKAR_LIPOPROTEIN"/>
    <property type="match status" value="1"/>
</dbReference>
<dbReference type="CDD" id="cd01536">
    <property type="entry name" value="PBP1_ABC_sugar_binding-like"/>
    <property type="match status" value="1"/>
</dbReference>
<reference evidence="7" key="1">
    <citation type="submission" date="2017-07" db="EMBL/GenBank/DDBJ databases">
        <authorList>
            <person name="Varghese N."/>
            <person name="Submissions S."/>
        </authorList>
    </citation>
    <scope>NUCLEOTIDE SEQUENCE [LARGE SCALE GENOMIC DNA]</scope>
    <source>
        <strain evidence="7">NLAE-zl-C134</strain>
    </source>
</reference>
<comment type="subcellular location">
    <subcellularLocation>
        <location evidence="1">Cell envelope</location>
    </subcellularLocation>
</comment>
<evidence type="ECO:0000256" key="1">
    <source>
        <dbReference type="ARBA" id="ARBA00004196"/>
    </source>
</evidence>
<dbReference type="InterPro" id="IPR028082">
    <property type="entry name" value="Peripla_BP_I"/>
</dbReference>
<dbReference type="AlphaFoldDB" id="A0A315ZW85"/>
<proteinExistence type="inferred from homology"/>
<evidence type="ECO:0000313" key="6">
    <source>
        <dbReference type="EMBL" id="SUQ14954.1"/>
    </source>
</evidence>
<dbReference type="GO" id="GO:0030313">
    <property type="term" value="C:cell envelope"/>
    <property type="evidence" value="ECO:0007669"/>
    <property type="project" value="UniProtKB-SubCell"/>
</dbReference>
<keyword evidence="7" id="KW-1185">Reference proteome</keyword>
<feature type="chain" id="PRO_5043163501" evidence="4">
    <location>
        <begin position="24"/>
        <end position="323"/>
    </location>
</feature>
<evidence type="ECO:0000313" key="7">
    <source>
        <dbReference type="Proteomes" id="UP000254051"/>
    </source>
</evidence>
<gene>
    <name evidence="6" type="ORF">SAMN05216529_1093</name>
</gene>
<evidence type="ECO:0000256" key="4">
    <source>
        <dbReference type="SAM" id="SignalP"/>
    </source>
</evidence>
<dbReference type="Proteomes" id="UP000254051">
    <property type="component" value="Unassembled WGS sequence"/>
</dbReference>
<dbReference type="RefSeq" id="WP_181392854.1">
    <property type="nucleotide sequence ID" value="NZ_QGDS01000009.1"/>
</dbReference>
<feature type="domain" description="Periplasmic binding protein" evidence="5">
    <location>
        <begin position="45"/>
        <end position="297"/>
    </location>
</feature>
<dbReference type="GO" id="GO:0030246">
    <property type="term" value="F:carbohydrate binding"/>
    <property type="evidence" value="ECO:0007669"/>
    <property type="project" value="UniProtKB-ARBA"/>
</dbReference>
<protein>
    <submittedName>
        <fullName evidence="6">Monosaccharide ABC transporter substrate-binding protein, CUT2 family</fullName>
    </submittedName>
</protein>
<comment type="similarity">
    <text evidence="2">Belongs to the bacterial solute-binding protein 2 family.</text>
</comment>
<accession>A0A315ZW85</accession>
<keyword evidence="3 4" id="KW-0732">Signal</keyword>
<evidence type="ECO:0000259" key="5">
    <source>
        <dbReference type="Pfam" id="PF13407"/>
    </source>
</evidence>
<dbReference type="Gene3D" id="3.40.50.2300">
    <property type="match status" value="2"/>
</dbReference>
<organism evidence="6 7">
    <name type="scientific">Faecalicatena contorta</name>
    <dbReference type="NCBI Taxonomy" id="39482"/>
    <lineage>
        <taxon>Bacteria</taxon>
        <taxon>Bacillati</taxon>
        <taxon>Bacillota</taxon>
        <taxon>Clostridia</taxon>
        <taxon>Lachnospirales</taxon>
        <taxon>Lachnospiraceae</taxon>
        <taxon>Faecalicatena</taxon>
    </lineage>
</organism>
<dbReference type="InterPro" id="IPR025997">
    <property type="entry name" value="SBP_2_dom"/>
</dbReference>